<reference evidence="13 14" key="1">
    <citation type="submission" date="2024-06" db="EMBL/GenBank/DDBJ databases">
        <title>Sorghum-associated microbial communities from plants grown in Nebraska, USA.</title>
        <authorList>
            <person name="Schachtman D."/>
        </authorList>
    </citation>
    <scope>NUCLEOTIDE SEQUENCE [LARGE SCALE GENOMIC DNA]</scope>
    <source>
        <strain evidence="13 14">2709</strain>
    </source>
</reference>
<keyword evidence="4" id="KW-0488">Methylation</keyword>
<keyword evidence="14" id="KW-1185">Reference proteome</keyword>
<dbReference type="Pfam" id="PF12019">
    <property type="entry name" value="GspH"/>
    <property type="match status" value="1"/>
</dbReference>
<dbReference type="EMBL" id="JBEPSH010000010">
    <property type="protein sequence ID" value="MET4579521.1"/>
    <property type="molecule type" value="Genomic_DNA"/>
</dbReference>
<dbReference type="SUPFAM" id="SSF54523">
    <property type="entry name" value="Pili subunits"/>
    <property type="match status" value="1"/>
</dbReference>
<keyword evidence="6 11" id="KW-0812">Transmembrane</keyword>
<evidence type="ECO:0000256" key="8">
    <source>
        <dbReference type="ARBA" id="ARBA00023136"/>
    </source>
</evidence>
<evidence type="ECO:0000256" key="3">
    <source>
        <dbReference type="ARBA" id="ARBA00022475"/>
    </source>
</evidence>
<protein>
    <recommendedName>
        <fullName evidence="2">Type II secretion system protein H</fullName>
    </recommendedName>
    <alternativeName>
        <fullName evidence="10">General secretion pathway protein H</fullName>
    </alternativeName>
</protein>
<evidence type="ECO:0000256" key="11">
    <source>
        <dbReference type="SAM" id="Phobius"/>
    </source>
</evidence>
<comment type="caution">
    <text evidence="13">The sequence shown here is derived from an EMBL/GenBank/DDBJ whole genome shotgun (WGS) entry which is preliminary data.</text>
</comment>
<dbReference type="Pfam" id="PF07963">
    <property type="entry name" value="N_methyl"/>
    <property type="match status" value="1"/>
</dbReference>
<dbReference type="InterPro" id="IPR045584">
    <property type="entry name" value="Pilin-like"/>
</dbReference>
<proteinExistence type="inferred from homology"/>
<evidence type="ECO:0000259" key="12">
    <source>
        <dbReference type="Pfam" id="PF12019"/>
    </source>
</evidence>
<dbReference type="InterPro" id="IPR022346">
    <property type="entry name" value="T2SS_GspH"/>
</dbReference>
<dbReference type="Gene3D" id="3.55.40.10">
    <property type="entry name" value="minor pseudopilin epsh domain"/>
    <property type="match status" value="1"/>
</dbReference>
<dbReference type="Proteomes" id="UP001549320">
    <property type="component" value="Unassembled WGS sequence"/>
</dbReference>
<keyword evidence="8 11" id="KW-0472">Membrane</keyword>
<dbReference type="RefSeq" id="WP_354447690.1">
    <property type="nucleotide sequence ID" value="NZ_JBEPSH010000010.1"/>
</dbReference>
<keyword evidence="5" id="KW-0997">Cell inner membrane</keyword>
<accession>A0ABV2QEQ2</accession>
<comment type="subcellular location">
    <subcellularLocation>
        <location evidence="1">Cell inner membrane</location>
        <topology evidence="1">Single-pass membrane protein</topology>
    </subcellularLocation>
</comment>
<evidence type="ECO:0000313" key="13">
    <source>
        <dbReference type="EMBL" id="MET4579521.1"/>
    </source>
</evidence>
<organism evidence="13 14">
    <name type="scientific">Ottowia thiooxydans</name>
    <dbReference type="NCBI Taxonomy" id="219182"/>
    <lineage>
        <taxon>Bacteria</taxon>
        <taxon>Pseudomonadati</taxon>
        <taxon>Pseudomonadota</taxon>
        <taxon>Betaproteobacteria</taxon>
        <taxon>Burkholderiales</taxon>
        <taxon>Comamonadaceae</taxon>
        <taxon>Ottowia</taxon>
    </lineage>
</organism>
<evidence type="ECO:0000256" key="5">
    <source>
        <dbReference type="ARBA" id="ARBA00022519"/>
    </source>
</evidence>
<evidence type="ECO:0000256" key="2">
    <source>
        <dbReference type="ARBA" id="ARBA00021549"/>
    </source>
</evidence>
<evidence type="ECO:0000256" key="6">
    <source>
        <dbReference type="ARBA" id="ARBA00022692"/>
    </source>
</evidence>
<evidence type="ECO:0000256" key="1">
    <source>
        <dbReference type="ARBA" id="ARBA00004377"/>
    </source>
</evidence>
<evidence type="ECO:0000313" key="14">
    <source>
        <dbReference type="Proteomes" id="UP001549320"/>
    </source>
</evidence>
<evidence type="ECO:0000256" key="4">
    <source>
        <dbReference type="ARBA" id="ARBA00022481"/>
    </source>
</evidence>
<dbReference type="InterPro" id="IPR012902">
    <property type="entry name" value="N_methyl_site"/>
</dbReference>
<name>A0ABV2QEQ2_9BURK</name>
<evidence type="ECO:0000256" key="7">
    <source>
        <dbReference type="ARBA" id="ARBA00022989"/>
    </source>
</evidence>
<keyword evidence="3" id="KW-1003">Cell membrane</keyword>
<feature type="transmembrane region" description="Helical" evidence="11">
    <location>
        <begin position="12"/>
        <end position="32"/>
    </location>
</feature>
<keyword evidence="7 11" id="KW-1133">Transmembrane helix</keyword>
<sequence length="185" mass="19590">MTLPSSSRQPRGFTVIELLVVVALVAVLAVLATPSLRSFAANQALSSTVSDLLSATMTARATAISRNRQTIVEPMDTTVGWASGWRVYVDTDGSGDFDATKDEQVSESSALPQGIVLSSDTSNCTPRDYFAYRADGFLKQDSSAGIGNGGIRFQSEVTARERCVVINKIGRARICGAGMDACSTI</sequence>
<dbReference type="NCBIfam" id="TIGR02532">
    <property type="entry name" value="IV_pilin_GFxxxE"/>
    <property type="match status" value="1"/>
</dbReference>
<gene>
    <name evidence="13" type="ORF">ABIE13_004658</name>
</gene>
<evidence type="ECO:0000256" key="9">
    <source>
        <dbReference type="ARBA" id="ARBA00025772"/>
    </source>
</evidence>
<evidence type="ECO:0000256" key="10">
    <source>
        <dbReference type="ARBA" id="ARBA00030775"/>
    </source>
</evidence>
<feature type="domain" description="General secretion pathway GspH" evidence="12">
    <location>
        <begin position="49"/>
        <end position="170"/>
    </location>
</feature>
<comment type="similarity">
    <text evidence="9">Belongs to the GSP H family.</text>
</comment>